<gene>
    <name evidence="9" type="ORF">SAMN04488127_1478</name>
</gene>
<feature type="transmembrane region" description="Helical" evidence="7">
    <location>
        <begin position="64"/>
        <end position="86"/>
    </location>
</feature>
<dbReference type="Proteomes" id="UP000199200">
    <property type="component" value="Unassembled WGS sequence"/>
</dbReference>
<feature type="domain" description="YetF C-terminal" evidence="8">
    <location>
        <begin position="87"/>
        <end position="157"/>
    </location>
</feature>
<evidence type="ECO:0000259" key="8">
    <source>
        <dbReference type="Pfam" id="PF04239"/>
    </source>
</evidence>
<dbReference type="STRING" id="426757.SAMN04488127_1478"/>
<name>A0A1H6XI95_9BACL</name>
<evidence type="ECO:0000313" key="10">
    <source>
        <dbReference type="Proteomes" id="UP000199200"/>
    </source>
</evidence>
<evidence type="ECO:0000256" key="3">
    <source>
        <dbReference type="ARBA" id="ARBA00022475"/>
    </source>
</evidence>
<keyword evidence="3" id="KW-1003">Cell membrane</keyword>
<feature type="transmembrane region" description="Helical" evidence="7">
    <location>
        <begin position="39"/>
        <end position="58"/>
    </location>
</feature>
<dbReference type="PANTHER" id="PTHR34582">
    <property type="entry name" value="UPF0702 TRANSMEMBRANE PROTEIN YCAP"/>
    <property type="match status" value="1"/>
</dbReference>
<evidence type="ECO:0000313" key="9">
    <source>
        <dbReference type="EMBL" id="SEJ27856.1"/>
    </source>
</evidence>
<dbReference type="OrthoDB" id="9793799at2"/>
<evidence type="ECO:0000256" key="7">
    <source>
        <dbReference type="SAM" id="Phobius"/>
    </source>
</evidence>
<dbReference type="AlphaFoldDB" id="A0A1H6XI95"/>
<organism evidence="9 10">
    <name type="scientific">Bhargavaea ginsengi</name>
    <dbReference type="NCBI Taxonomy" id="426757"/>
    <lineage>
        <taxon>Bacteria</taxon>
        <taxon>Bacillati</taxon>
        <taxon>Bacillota</taxon>
        <taxon>Bacilli</taxon>
        <taxon>Bacillales</taxon>
        <taxon>Caryophanaceae</taxon>
        <taxon>Bhargavaea</taxon>
    </lineage>
</organism>
<dbReference type="InterPro" id="IPR007353">
    <property type="entry name" value="DUF421"/>
</dbReference>
<feature type="transmembrane region" description="Helical" evidence="7">
    <location>
        <begin position="6"/>
        <end position="27"/>
    </location>
</feature>
<comment type="similarity">
    <text evidence="2">Belongs to the UPF0702 family.</text>
</comment>
<accession>A0A1H6XI95</accession>
<dbReference type="GO" id="GO:0005886">
    <property type="term" value="C:plasma membrane"/>
    <property type="evidence" value="ECO:0007669"/>
    <property type="project" value="UniProtKB-SubCell"/>
</dbReference>
<keyword evidence="5 7" id="KW-1133">Transmembrane helix</keyword>
<evidence type="ECO:0000256" key="4">
    <source>
        <dbReference type="ARBA" id="ARBA00022692"/>
    </source>
</evidence>
<dbReference type="EMBL" id="FNZF01000002">
    <property type="protein sequence ID" value="SEJ27856.1"/>
    <property type="molecule type" value="Genomic_DNA"/>
</dbReference>
<dbReference type="PANTHER" id="PTHR34582:SF6">
    <property type="entry name" value="UPF0702 TRANSMEMBRANE PROTEIN YCAP"/>
    <property type="match status" value="1"/>
</dbReference>
<keyword evidence="10" id="KW-1185">Reference proteome</keyword>
<sequence length="176" mass="19286">MFFDSWNAIGRVLVTGVISYPVLIIFLRVSGKRSLSKMNMFGFVVTIAIGSVLATTLLDKKTPLASGITALGLLLFLQFLVSWLTLRWKAARDLIKGSPEALYADGTFREEAMRRTRVHQTEILQSVREKGIASLEQVEAVVLETNGDISVIKKSSQGAVSDTLTDVNGMKKTPVP</sequence>
<reference evidence="10" key="1">
    <citation type="submission" date="2016-10" db="EMBL/GenBank/DDBJ databases">
        <authorList>
            <person name="Varghese N."/>
            <person name="Submissions S."/>
        </authorList>
    </citation>
    <scope>NUCLEOTIDE SEQUENCE [LARGE SCALE GENOMIC DNA]</scope>
    <source>
        <strain evidence="10">CGMCC 1.6763</strain>
    </source>
</reference>
<proteinExistence type="inferred from homology"/>
<dbReference type="Gene3D" id="3.30.240.20">
    <property type="entry name" value="bsu07140 like domains"/>
    <property type="match status" value="1"/>
</dbReference>
<comment type="subcellular location">
    <subcellularLocation>
        <location evidence="1">Cell membrane</location>
        <topology evidence="1">Multi-pass membrane protein</topology>
    </subcellularLocation>
</comment>
<dbReference type="InterPro" id="IPR023090">
    <property type="entry name" value="UPF0702_alpha/beta_dom_sf"/>
</dbReference>
<keyword evidence="4 7" id="KW-0812">Transmembrane</keyword>
<keyword evidence="6 7" id="KW-0472">Membrane</keyword>
<evidence type="ECO:0000256" key="6">
    <source>
        <dbReference type="ARBA" id="ARBA00023136"/>
    </source>
</evidence>
<evidence type="ECO:0000256" key="5">
    <source>
        <dbReference type="ARBA" id="ARBA00022989"/>
    </source>
</evidence>
<evidence type="ECO:0000256" key="1">
    <source>
        <dbReference type="ARBA" id="ARBA00004651"/>
    </source>
</evidence>
<protein>
    <submittedName>
        <fullName evidence="9">Uncharacterized membrane protein YcaP, DUF421 family</fullName>
    </submittedName>
</protein>
<evidence type="ECO:0000256" key="2">
    <source>
        <dbReference type="ARBA" id="ARBA00006448"/>
    </source>
</evidence>
<dbReference type="Pfam" id="PF04239">
    <property type="entry name" value="DUF421"/>
    <property type="match status" value="1"/>
</dbReference>